<evidence type="ECO:0000256" key="3">
    <source>
        <dbReference type="ARBA" id="ARBA00022989"/>
    </source>
</evidence>
<dbReference type="EMBL" id="JAXCGZ010009692">
    <property type="protein sequence ID" value="KAK7076394.1"/>
    <property type="molecule type" value="Genomic_DNA"/>
</dbReference>
<keyword evidence="6" id="KW-0378">Hydrolase</keyword>
<evidence type="ECO:0000256" key="4">
    <source>
        <dbReference type="ARBA" id="ARBA00023136"/>
    </source>
</evidence>
<comment type="caution">
    <text evidence="6">The sequence shown here is derived from an EMBL/GenBank/DDBJ whole genome shotgun (WGS) entry which is preliminary data.</text>
</comment>
<reference evidence="6 7" key="1">
    <citation type="submission" date="2023-11" db="EMBL/GenBank/DDBJ databases">
        <title>Halocaridina rubra genome assembly.</title>
        <authorList>
            <person name="Smith C."/>
        </authorList>
    </citation>
    <scope>NUCLEOTIDE SEQUENCE [LARGE SCALE GENOMIC DNA]</scope>
    <source>
        <strain evidence="6">EP-1</strain>
        <tissue evidence="6">Whole</tissue>
    </source>
</reference>
<name>A0AAN8XBP3_HALRR</name>
<dbReference type="GO" id="GO:0006094">
    <property type="term" value="P:gluconeogenesis"/>
    <property type="evidence" value="ECO:0007669"/>
    <property type="project" value="TreeGrafter"/>
</dbReference>
<keyword evidence="4 5" id="KW-0472">Membrane</keyword>
<sequence length="169" mass="19199">MKVYRTPSLSALSRNQYMMLTAAIVISVLGLHFIVKALGSDVLWSIEKAIKWCIRREYIHIDSTPFYSFSRYSGVSLGLGLGLSSAYYRKTERSRFSYKMIVSLVILNLAASNFCVYIHKTLSPQMFGWYFVEFAINATTTYLITAVIPNFVRIASKVPPAYKIKKKPA</sequence>
<keyword evidence="3 5" id="KW-1133">Transmembrane helix</keyword>
<dbReference type="AlphaFoldDB" id="A0AAN8XBP3"/>
<organism evidence="6 7">
    <name type="scientific">Halocaridina rubra</name>
    <name type="common">Hawaiian red shrimp</name>
    <dbReference type="NCBI Taxonomy" id="373956"/>
    <lineage>
        <taxon>Eukaryota</taxon>
        <taxon>Metazoa</taxon>
        <taxon>Ecdysozoa</taxon>
        <taxon>Arthropoda</taxon>
        <taxon>Crustacea</taxon>
        <taxon>Multicrustacea</taxon>
        <taxon>Malacostraca</taxon>
        <taxon>Eumalacostraca</taxon>
        <taxon>Eucarida</taxon>
        <taxon>Decapoda</taxon>
        <taxon>Pleocyemata</taxon>
        <taxon>Caridea</taxon>
        <taxon>Atyoidea</taxon>
        <taxon>Atyidae</taxon>
        <taxon>Halocaridina</taxon>
    </lineage>
</organism>
<feature type="transmembrane region" description="Helical" evidence="5">
    <location>
        <begin position="69"/>
        <end position="88"/>
    </location>
</feature>
<feature type="transmembrane region" description="Helical" evidence="5">
    <location>
        <begin position="131"/>
        <end position="152"/>
    </location>
</feature>
<comment type="subcellular location">
    <subcellularLocation>
        <location evidence="1">Membrane</location>
        <topology evidence="1">Multi-pass membrane protein</topology>
    </subcellularLocation>
</comment>
<evidence type="ECO:0000256" key="1">
    <source>
        <dbReference type="ARBA" id="ARBA00004141"/>
    </source>
</evidence>
<keyword evidence="7" id="KW-1185">Reference proteome</keyword>
<dbReference type="GO" id="GO:0004346">
    <property type="term" value="F:glucose-6-phosphatase activity"/>
    <property type="evidence" value="ECO:0007669"/>
    <property type="project" value="UniProtKB-EC"/>
</dbReference>
<keyword evidence="2 5" id="KW-0812">Transmembrane</keyword>
<dbReference type="GO" id="GO:0016020">
    <property type="term" value="C:membrane"/>
    <property type="evidence" value="ECO:0007669"/>
    <property type="project" value="UniProtKB-SubCell"/>
</dbReference>
<dbReference type="EC" id="3.1.3.9" evidence="6"/>
<dbReference type="GO" id="GO:0051156">
    <property type="term" value="P:glucose 6-phosphate metabolic process"/>
    <property type="evidence" value="ECO:0007669"/>
    <property type="project" value="TreeGrafter"/>
</dbReference>
<evidence type="ECO:0000256" key="2">
    <source>
        <dbReference type="ARBA" id="ARBA00022692"/>
    </source>
</evidence>
<protein>
    <submittedName>
        <fullName evidence="6">Glucose-6-phosphatase</fullName>
        <ecNumber evidence="6">3.1.3.9</ecNumber>
    </submittedName>
</protein>
<evidence type="ECO:0000313" key="6">
    <source>
        <dbReference type="EMBL" id="KAK7076394.1"/>
    </source>
</evidence>
<dbReference type="PANTHER" id="PTHR12591">
    <property type="entry name" value="GLUCOSE-6-PHOSPHATASE"/>
    <property type="match status" value="1"/>
</dbReference>
<evidence type="ECO:0000313" key="7">
    <source>
        <dbReference type="Proteomes" id="UP001381693"/>
    </source>
</evidence>
<dbReference type="PANTHER" id="PTHR12591:SF0">
    <property type="entry name" value="FI19814P1"/>
    <property type="match status" value="1"/>
</dbReference>
<proteinExistence type="predicted"/>
<dbReference type="Proteomes" id="UP001381693">
    <property type="component" value="Unassembled WGS sequence"/>
</dbReference>
<evidence type="ECO:0000256" key="5">
    <source>
        <dbReference type="SAM" id="Phobius"/>
    </source>
</evidence>
<feature type="transmembrane region" description="Helical" evidence="5">
    <location>
        <begin position="100"/>
        <end position="119"/>
    </location>
</feature>
<accession>A0AAN8XBP3</accession>
<gene>
    <name evidence="6" type="primary">G6PC_1</name>
    <name evidence="6" type="ORF">SK128_013339</name>
</gene>